<dbReference type="RefSeq" id="XP_056040960.1">
    <property type="nucleotide sequence ID" value="XM_056190890.1"/>
</dbReference>
<comment type="caution">
    <text evidence="2">The sequence shown here is derived from an EMBL/GenBank/DDBJ whole genome shotgun (WGS) entry which is preliminary data.</text>
</comment>
<name>A0AAD7VQU1_9ASCO</name>
<sequence length="666" mass="72817">MMAEQLRHLQRIEQHIFHANAIPQLQPLFTSQEGIIVRVPETGAKLRVLLEPAITCNSYIRKDVYEKHFLKGKDEADMKRELLNPPVHQSLLTSLNRTYRTCSAKIDLSASLADVPTLSQPIHEAQAANAREDELKFDQDPVSSSEAACSDILSVTSADTRTSAGSKLDANLKEPQPQKMTIPLKSWARIASGSFPDVKYSAKPSNFTVPQGIRTEHSENIGVSGNKENSETNEQNDTKQVPQTNRNMHARSISYASIAASMPVSNDQMNDTQFGTRKLKTLTLSKTTAKLLDNGPGDGIGTDGYIDAESIMFDQRLDAHIDGESDGINTANMSASSISWFDDDDDEIPSFASTLAAVNSTVEDYRMTKVKDNEIEGSMESNLLLSMTDCATASSDESPTTDELTPTAQAPCQKRNVGFNDEGGDIILNSAGVVALSRESSIDEGMTKDKRKSAVHVEEIEILKAGSESPITVEVTEIVMDSSESSPTTGIDATEGTNGINSPLLGRIGLFERQTMAHSITEVPLPQQAGDLANAIGLEKRDVPLNTQNQSADSGTQQPYSGDNNVHRIRGTVADIWEAPSIDVALPRIVFLKVLIESLPLTLSCCVVSELFPYRNDSAGFDIVMGARAFDYLPYIWVKHDPLKGFTVTQFQNRFQSAQWTDSIIR</sequence>
<dbReference type="EMBL" id="JARPMG010000011">
    <property type="protein sequence ID" value="KAJ8097510.1"/>
    <property type="molecule type" value="Genomic_DNA"/>
</dbReference>
<proteinExistence type="predicted"/>
<evidence type="ECO:0000313" key="2">
    <source>
        <dbReference type="EMBL" id="KAJ8097510.1"/>
    </source>
</evidence>
<dbReference type="AlphaFoldDB" id="A0AAD7VQU1"/>
<gene>
    <name evidence="2" type="ORF">POJ06DRAFT_33529</name>
</gene>
<evidence type="ECO:0000256" key="1">
    <source>
        <dbReference type="SAM" id="MobiDB-lite"/>
    </source>
</evidence>
<feature type="region of interest" description="Disordered" evidence="1">
    <location>
        <begin position="392"/>
        <end position="416"/>
    </location>
</feature>
<dbReference type="GeneID" id="80886056"/>
<organism evidence="2 3">
    <name type="scientific">Lipomyces tetrasporus</name>
    <dbReference type="NCBI Taxonomy" id="54092"/>
    <lineage>
        <taxon>Eukaryota</taxon>
        <taxon>Fungi</taxon>
        <taxon>Dikarya</taxon>
        <taxon>Ascomycota</taxon>
        <taxon>Saccharomycotina</taxon>
        <taxon>Lipomycetes</taxon>
        <taxon>Lipomycetales</taxon>
        <taxon>Lipomycetaceae</taxon>
        <taxon>Lipomyces</taxon>
    </lineage>
</organism>
<protein>
    <submittedName>
        <fullName evidence="2">Uncharacterized protein</fullName>
    </submittedName>
</protein>
<feature type="compositionally biased region" description="Polar residues" evidence="1">
    <location>
        <begin position="392"/>
        <end position="410"/>
    </location>
</feature>
<feature type="region of interest" description="Disordered" evidence="1">
    <location>
        <begin position="209"/>
        <end position="241"/>
    </location>
</feature>
<dbReference type="Proteomes" id="UP001217417">
    <property type="component" value="Unassembled WGS sequence"/>
</dbReference>
<reference evidence="2" key="1">
    <citation type="submission" date="2023-03" db="EMBL/GenBank/DDBJ databases">
        <title>Near-Complete genome sequence of Lipomyces tetrasporous NRRL Y-64009, an oleaginous yeast capable of growing on lignocellulosic hydrolysates.</title>
        <authorList>
            <consortium name="Lawrence Berkeley National Laboratory"/>
            <person name="Jagtap S.S."/>
            <person name="Liu J.-J."/>
            <person name="Walukiewicz H.E."/>
            <person name="Pangilinan J."/>
            <person name="Lipzen A."/>
            <person name="Ahrendt S."/>
            <person name="Koriabine M."/>
            <person name="Cobaugh K."/>
            <person name="Salamov A."/>
            <person name="Yoshinaga Y."/>
            <person name="Ng V."/>
            <person name="Daum C."/>
            <person name="Grigoriev I.V."/>
            <person name="Slininger P.J."/>
            <person name="Dien B.S."/>
            <person name="Jin Y.-S."/>
            <person name="Rao C.V."/>
        </authorList>
    </citation>
    <scope>NUCLEOTIDE SEQUENCE</scope>
    <source>
        <strain evidence="2">NRRL Y-64009</strain>
    </source>
</reference>
<accession>A0AAD7VQU1</accession>
<feature type="compositionally biased region" description="Polar residues" evidence="1">
    <location>
        <begin position="221"/>
        <end position="241"/>
    </location>
</feature>
<evidence type="ECO:0000313" key="3">
    <source>
        <dbReference type="Proteomes" id="UP001217417"/>
    </source>
</evidence>
<keyword evidence="3" id="KW-1185">Reference proteome</keyword>